<comment type="caution">
    <text evidence="3">The sequence shown here is derived from an EMBL/GenBank/DDBJ whole genome shotgun (WGS) entry which is preliminary data.</text>
</comment>
<sequence length="230" mass="25216">MKTLGLIGGMSWESTVPYYRMINEQVKQQLGGLHSAQLVLYSVDFDRIEQLQRQGAWQEAGQLLGEAAAALRRAGAEVVVLCTNTMHKVADDIERIGGLPLLHIADATAQAVQQQGIRRVALLGTRFTMEQDFYTGRLTQQAGLEVIVPDEADRDTVHRIIYDELCLGILRDESRDAYRRIMQRLESRGAGGIILGCTEIALLVGAQDAQVPVFDTTALHAAAAARFALA</sequence>
<dbReference type="Pfam" id="PF01177">
    <property type="entry name" value="Asp_Glu_race"/>
    <property type="match status" value="1"/>
</dbReference>
<evidence type="ECO:0000256" key="1">
    <source>
        <dbReference type="ARBA" id="ARBA00007847"/>
    </source>
</evidence>
<reference evidence="3 4" key="1">
    <citation type="submission" date="2017-12" db="EMBL/GenBank/DDBJ databases">
        <title>Characterization of six clinical isolates of Enterochimera gen. nov., a novel genus of the Yersiniaciae family and the three species Enterochimera arupensis sp. nov., Enterochimera coloradensis sp. nov, and Enterochimera californica sp. nov.</title>
        <authorList>
            <person name="Rossi A."/>
            <person name="Fisher M."/>
        </authorList>
    </citation>
    <scope>NUCLEOTIDE SEQUENCE [LARGE SCALE GENOMIC DNA]</scope>
    <source>
        <strain evidence="3 4">2016Iso1</strain>
    </source>
</reference>
<dbReference type="PANTHER" id="PTHR21198">
    <property type="entry name" value="GLUTAMATE RACEMASE"/>
    <property type="match status" value="1"/>
</dbReference>
<proteinExistence type="inferred from homology"/>
<accession>A0A2N5EQ66</accession>
<evidence type="ECO:0000256" key="2">
    <source>
        <dbReference type="ARBA" id="ARBA00023235"/>
    </source>
</evidence>
<dbReference type="NCBIfam" id="TIGR00035">
    <property type="entry name" value="asp_race"/>
    <property type="match status" value="1"/>
</dbReference>
<dbReference type="PANTHER" id="PTHR21198:SF7">
    <property type="entry name" value="ASPARTATE-GLUTAMATE RACEMASE FAMILY"/>
    <property type="match status" value="1"/>
</dbReference>
<protein>
    <submittedName>
        <fullName evidence="3">Aspartate racemase</fullName>
    </submittedName>
</protein>
<dbReference type="GO" id="GO:0047661">
    <property type="term" value="F:amino-acid racemase activity"/>
    <property type="evidence" value="ECO:0007669"/>
    <property type="project" value="InterPro"/>
</dbReference>
<evidence type="ECO:0000313" key="3">
    <source>
        <dbReference type="EMBL" id="PLR51546.1"/>
    </source>
</evidence>
<dbReference type="SUPFAM" id="SSF53681">
    <property type="entry name" value="Aspartate/glutamate racemase"/>
    <property type="match status" value="2"/>
</dbReference>
<dbReference type="InterPro" id="IPR001920">
    <property type="entry name" value="Asp/Glu_race"/>
</dbReference>
<keyword evidence="4" id="KW-1185">Reference proteome</keyword>
<keyword evidence="2" id="KW-0413">Isomerase</keyword>
<dbReference type="AlphaFoldDB" id="A0A2N5EQ66"/>
<dbReference type="InterPro" id="IPR015942">
    <property type="entry name" value="Asp/Glu/hydantoin_racemase"/>
</dbReference>
<dbReference type="Proteomes" id="UP000234626">
    <property type="component" value="Unassembled WGS sequence"/>
</dbReference>
<dbReference type="InterPro" id="IPR004380">
    <property type="entry name" value="Asp_race"/>
</dbReference>
<comment type="similarity">
    <text evidence="1">Belongs to the aspartate/glutamate racemases family.</text>
</comment>
<name>A0A2N5EQ66_9GAMM</name>
<dbReference type="EMBL" id="PJZK01000005">
    <property type="protein sequence ID" value="PLR51546.1"/>
    <property type="molecule type" value="Genomic_DNA"/>
</dbReference>
<dbReference type="Gene3D" id="3.40.50.1860">
    <property type="match status" value="2"/>
</dbReference>
<organism evidence="3 4">
    <name type="scientific">Chimaeribacter arupi</name>
    <dbReference type="NCBI Taxonomy" id="2060066"/>
    <lineage>
        <taxon>Bacteria</taxon>
        <taxon>Pseudomonadati</taxon>
        <taxon>Pseudomonadota</taxon>
        <taxon>Gammaproteobacteria</taxon>
        <taxon>Enterobacterales</taxon>
        <taxon>Yersiniaceae</taxon>
        <taxon>Chimaeribacter</taxon>
    </lineage>
</organism>
<evidence type="ECO:0000313" key="4">
    <source>
        <dbReference type="Proteomes" id="UP000234626"/>
    </source>
</evidence>
<gene>
    <name evidence="3" type="ORF">CYR34_07645</name>
</gene>
<dbReference type="OrthoDB" id="9803739at2"/>
<dbReference type="RefSeq" id="WP_101834418.1">
    <property type="nucleotide sequence ID" value="NZ_JAWJZE010000007.1"/>
</dbReference>